<evidence type="ECO:0000256" key="2">
    <source>
        <dbReference type="ARBA" id="ARBA00022598"/>
    </source>
</evidence>
<dbReference type="InterPro" id="IPR000120">
    <property type="entry name" value="Amidase"/>
</dbReference>
<dbReference type="HAMAP" id="MF_00120">
    <property type="entry name" value="GatA"/>
    <property type="match status" value="1"/>
</dbReference>
<evidence type="ECO:0000256" key="3">
    <source>
        <dbReference type="ARBA" id="ARBA00022741"/>
    </source>
</evidence>
<dbReference type="SUPFAM" id="SSF75304">
    <property type="entry name" value="Amidase signature (AS) enzymes"/>
    <property type="match status" value="1"/>
</dbReference>
<dbReference type="InterPro" id="IPR036928">
    <property type="entry name" value="AS_sf"/>
</dbReference>
<dbReference type="GO" id="GO:0050567">
    <property type="term" value="F:glutaminyl-tRNA synthase (glutamine-hydrolyzing) activity"/>
    <property type="evidence" value="ECO:0007669"/>
    <property type="project" value="UniProtKB-UniRule"/>
</dbReference>
<reference evidence="10" key="1">
    <citation type="submission" date="2023-05" db="EMBL/GenBank/DDBJ databases">
        <title>Cataloging the Phylogenetic Diversity of Human Bladder Bacteria.</title>
        <authorList>
            <person name="Du J."/>
        </authorList>
    </citation>
    <scope>NUCLEOTIDE SEQUENCE</scope>
    <source>
        <strain evidence="10">UMB1231</strain>
    </source>
</reference>
<dbReference type="EC" id="6.3.5.7" evidence="8"/>
<evidence type="ECO:0000313" key="10">
    <source>
        <dbReference type="EMBL" id="MDK7187819.1"/>
    </source>
</evidence>
<keyword evidence="3 8" id="KW-0547">Nucleotide-binding</keyword>
<protein>
    <recommendedName>
        <fullName evidence="8">Glutamyl-tRNA(Gln) amidotransferase subunit A</fullName>
        <shortName evidence="8">Glu-ADT subunit A</shortName>
        <ecNumber evidence="8">6.3.5.7</ecNumber>
    </recommendedName>
</protein>
<feature type="domain" description="Amidase" evidence="9">
    <location>
        <begin position="24"/>
        <end position="467"/>
    </location>
</feature>
<dbReference type="InterPro" id="IPR023631">
    <property type="entry name" value="Amidase_dom"/>
</dbReference>
<comment type="subunit">
    <text evidence="8">Heterotrimer of A, B and C subunits.</text>
</comment>
<evidence type="ECO:0000256" key="1">
    <source>
        <dbReference type="ARBA" id="ARBA00008069"/>
    </source>
</evidence>
<proteinExistence type="inferred from homology"/>
<dbReference type="InterPro" id="IPR004412">
    <property type="entry name" value="GatA"/>
</dbReference>
<sequence>MTTYPTTITGLKAGLKAGDFTAVELIQHTYQAIEAKEDQVQSFINYQNHKEAALEAAKAADERGYGEDSPILNGIPLAIKDNIVTQGFPTTAASKMLEDFIPTYDAHVITKLKEAGAIIVGKVNLDEFAMGGSTENSYFKTSRNPWDLERVPGGSSGGSASAVAARQVPASLGSDTGGSVRQPAAYTGIVGMKPSYGRVSRYGLIAFASSLDQIGPMTLTVEDNALLLQVIAGLDAHDSTTLDDDNLDFSAKIGQSIKGLKIAYPKEYLSDAIQPEVRHAMDKAAEYFKSQGAIVEEVSLPHSQYGINAYYIISSAEASSNLQRFDGIRYGYRAEDVHNLEDIYVKSRSQGFGAEVKRRIMLGTFSLSAGAYDAFYGKAAKVRTLIRQDFERIFEEYDLIMGPVTTSTAYKIGERQSDPLEMYVADLLTVPINLAGIPSLAIPAGFDEAGLPIGMALTGPNLSEALLYQVAYAFEQGHDYLDVEPKL</sequence>
<evidence type="ECO:0000256" key="4">
    <source>
        <dbReference type="ARBA" id="ARBA00022840"/>
    </source>
</evidence>
<dbReference type="Proteomes" id="UP001229251">
    <property type="component" value="Unassembled WGS sequence"/>
</dbReference>
<evidence type="ECO:0000313" key="11">
    <source>
        <dbReference type="Proteomes" id="UP001229251"/>
    </source>
</evidence>
<dbReference type="GO" id="GO:0005524">
    <property type="term" value="F:ATP binding"/>
    <property type="evidence" value="ECO:0007669"/>
    <property type="project" value="UniProtKB-KW"/>
</dbReference>
<dbReference type="GO" id="GO:0030956">
    <property type="term" value="C:glutamyl-tRNA(Gln) amidotransferase complex"/>
    <property type="evidence" value="ECO:0007669"/>
    <property type="project" value="InterPro"/>
</dbReference>
<dbReference type="Pfam" id="PF01425">
    <property type="entry name" value="Amidase"/>
    <property type="match status" value="1"/>
</dbReference>
<evidence type="ECO:0000256" key="7">
    <source>
        <dbReference type="ARBA" id="ARBA00047407"/>
    </source>
</evidence>
<feature type="active site" description="Charge relay system" evidence="8">
    <location>
        <position position="80"/>
    </location>
</feature>
<dbReference type="RefSeq" id="WP_285066251.1">
    <property type="nucleotide sequence ID" value="NZ_JASOOE010000015.1"/>
</dbReference>
<keyword evidence="2 8" id="KW-0436">Ligase</keyword>
<organism evidence="10 11">
    <name type="scientific">Facklamia hominis</name>
    <dbReference type="NCBI Taxonomy" id="178214"/>
    <lineage>
        <taxon>Bacteria</taxon>
        <taxon>Bacillati</taxon>
        <taxon>Bacillota</taxon>
        <taxon>Bacilli</taxon>
        <taxon>Lactobacillales</taxon>
        <taxon>Aerococcaceae</taxon>
        <taxon>Facklamia</taxon>
    </lineage>
</organism>
<accession>A0AAJ1V625</accession>
<feature type="active site" description="Acyl-ester intermediate" evidence="8">
    <location>
        <position position="179"/>
    </location>
</feature>
<dbReference type="PANTHER" id="PTHR11895:SF151">
    <property type="entry name" value="GLUTAMYL-TRNA(GLN) AMIDOTRANSFERASE SUBUNIT A"/>
    <property type="match status" value="1"/>
</dbReference>
<gene>
    <name evidence="8 10" type="primary">gatA</name>
    <name evidence="10" type="ORF">QP433_07485</name>
</gene>
<evidence type="ECO:0000256" key="8">
    <source>
        <dbReference type="HAMAP-Rule" id="MF_00120"/>
    </source>
</evidence>
<evidence type="ECO:0000259" key="9">
    <source>
        <dbReference type="Pfam" id="PF01425"/>
    </source>
</evidence>
<dbReference type="GO" id="GO:0006412">
    <property type="term" value="P:translation"/>
    <property type="evidence" value="ECO:0007669"/>
    <property type="project" value="UniProtKB-UniRule"/>
</dbReference>
<feature type="active site" description="Charge relay system" evidence="8">
    <location>
        <position position="155"/>
    </location>
</feature>
<dbReference type="AlphaFoldDB" id="A0AAJ1V625"/>
<keyword evidence="5 8" id="KW-0648">Protein biosynthesis</keyword>
<dbReference type="Gene3D" id="3.90.1300.10">
    <property type="entry name" value="Amidase signature (AS) domain"/>
    <property type="match status" value="1"/>
</dbReference>
<dbReference type="PROSITE" id="PS00571">
    <property type="entry name" value="AMIDASES"/>
    <property type="match status" value="1"/>
</dbReference>
<name>A0AAJ1V625_9LACT</name>
<evidence type="ECO:0000256" key="5">
    <source>
        <dbReference type="ARBA" id="ARBA00022917"/>
    </source>
</evidence>
<comment type="catalytic activity">
    <reaction evidence="7 8">
        <text>L-glutamyl-tRNA(Gln) + L-glutamine + ATP + H2O = L-glutaminyl-tRNA(Gln) + L-glutamate + ADP + phosphate + H(+)</text>
        <dbReference type="Rhea" id="RHEA:17521"/>
        <dbReference type="Rhea" id="RHEA-COMP:9681"/>
        <dbReference type="Rhea" id="RHEA-COMP:9684"/>
        <dbReference type="ChEBI" id="CHEBI:15377"/>
        <dbReference type="ChEBI" id="CHEBI:15378"/>
        <dbReference type="ChEBI" id="CHEBI:29985"/>
        <dbReference type="ChEBI" id="CHEBI:30616"/>
        <dbReference type="ChEBI" id="CHEBI:43474"/>
        <dbReference type="ChEBI" id="CHEBI:58359"/>
        <dbReference type="ChEBI" id="CHEBI:78520"/>
        <dbReference type="ChEBI" id="CHEBI:78521"/>
        <dbReference type="ChEBI" id="CHEBI:456216"/>
        <dbReference type="EC" id="6.3.5.7"/>
    </reaction>
</comment>
<dbReference type="InterPro" id="IPR020556">
    <property type="entry name" value="Amidase_CS"/>
</dbReference>
<evidence type="ECO:0000256" key="6">
    <source>
        <dbReference type="ARBA" id="ARBA00025295"/>
    </source>
</evidence>
<comment type="function">
    <text evidence="6 8">Allows the formation of correctly charged Gln-tRNA(Gln) through the transamidation of misacylated Glu-tRNA(Gln) in organisms which lack glutaminyl-tRNA synthetase. The reaction takes place in the presence of glutamine and ATP through an activated gamma-phospho-Glu-tRNA(Gln).</text>
</comment>
<comment type="caution">
    <text evidence="10">The sequence shown here is derived from an EMBL/GenBank/DDBJ whole genome shotgun (WGS) entry which is preliminary data.</text>
</comment>
<keyword evidence="4 8" id="KW-0067">ATP-binding</keyword>
<dbReference type="NCBIfam" id="TIGR00132">
    <property type="entry name" value="gatA"/>
    <property type="match status" value="1"/>
</dbReference>
<comment type="similarity">
    <text evidence="1 8">Belongs to the amidase family. GatA subfamily.</text>
</comment>
<dbReference type="EMBL" id="JASOOE010000015">
    <property type="protein sequence ID" value="MDK7187819.1"/>
    <property type="molecule type" value="Genomic_DNA"/>
</dbReference>
<dbReference type="PANTHER" id="PTHR11895">
    <property type="entry name" value="TRANSAMIDASE"/>
    <property type="match status" value="1"/>
</dbReference>